<dbReference type="GO" id="GO:0005886">
    <property type="term" value="C:plasma membrane"/>
    <property type="evidence" value="ECO:0007669"/>
    <property type="project" value="TreeGrafter"/>
</dbReference>
<comment type="function">
    <text evidence="9">Involved in cytoskeletal rearrangements required for phagocytosis of apoptotic cells and cell motility. Acts in association with DOCK1 and CRK. Was initially proposed to be required in complex with DOCK1 to activate Rac Rho small GTPases. May enhance the guanine nucleotide exchange factor (GEF) activity of DOCK1.</text>
</comment>
<dbReference type="FunFam" id="1.25.10.10:FF:000049">
    <property type="entry name" value="Engulfment and cell motility 1 (Ced-12 homolog)"/>
    <property type="match status" value="1"/>
</dbReference>
<evidence type="ECO:0000256" key="9">
    <source>
        <dbReference type="ARBA" id="ARBA00024863"/>
    </source>
</evidence>
<comment type="subcellular location">
    <subcellularLocation>
        <location evidence="2">Cytoplasm</location>
    </subcellularLocation>
    <subcellularLocation>
        <location evidence="1">Membrane</location>
    </subcellularLocation>
</comment>
<dbReference type="CDD" id="cd13359">
    <property type="entry name" value="PH_ELMO1_CED-12"/>
    <property type="match status" value="1"/>
</dbReference>
<keyword evidence="6" id="KW-0581">Phagocytosis</keyword>
<evidence type="ECO:0000256" key="2">
    <source>
        <dbReference type="ARBA" id="ARBA00004496"/>
    </source>
</evidence>
<evidence type="ECO:0000313" key="12">
    <source>
        <dbReference type="Proteomes" id="UP000694701"/>
    </source>
</evidence>
<dbReference type="GO" id="GO:0048870">
    <property type="term" value="P:cell motility"/>
    <property type="evidence" value="ECO:0007669"/>
    <property type="project" value="TreeGrafter"/>
</dbReference>
<dbReference type="GO" id="GO:0007015">
    <property type="term" value="P:actin filament organization"/>
    <property type="evidence" value="ECO:0007669"/>
    <property type="project" value="TreeGrafter"/>
</dbReference>
<dbReference type="SUPFAM" id="SSF50729">
    <property type="entry name" value="PH domain-like"/>
    <property type="match status" value="1"/>
</dbReference>
<evidence type="ECO:0000313" key="11">
    <source>
        <dbReference type="Ensembl" id="ENSCCRP00020086527.1"/>
    </source>
</evidence>
<evidence type="ECO:0000256" key="5">
    <source>
        <dbReference type="ARBA" id="ARBA00022703"/>
    </source>
</evidence>
<dbReference type="Gene3D" id="2.30.29.30">
    <property type="entry name" value="Pleckstrin-homology domain (PH domain)/Phosphotyrosine-binding domain (PTB)"/>
    <property type="match status" value="1"/>
</dbReference>
<dbReference type="GO" id="GO:0006909">
    <property type="term" value="P:phagocytosis"/>
    <property type="evidence" value="ECO:0007669"/>
    <property type="project" value="UniProtKB-KW"/>
</dbReference>
<dbReference type="Gene3D" id="6.10.250.810">
    <property type="match status" value="1"/>
</dbReference>
<dbReference type="GO" id="GO:0006915">
    <property type="term" value="P:apoptotic process"/>
    <property type="evidence" value="ECO:0007669"/>
    <property type="project" value="UniProtKB-KW"/>
</dbReference>
<dbReference type="InterPro" id="IPR024574">
    <property type="entry name" value="ELMO_ARM"/>
</dbReference>
<dbReference type="Pfam" id="PF11841">
    <property type="entry name" value="ELMO_ARM"/>
    <property type="match status" value="1"/>
</dbReference>
<protein>
    <submittedName>
        <fullName evidence="11">Engulfment and cell motility protein 1-like</fullName>
    </submittedName>
</protein>
<evidence type="ECO:0000256" key="1">
    <source>
        <dbReference type="ARBA" id="ARBA00004370"/>
    </source>
</evidence>
<proteinExistence type="predicted"/>
<sequence>MPPPADIVKVAIEWPGAFPKLMEIDQKKPLSAIIKEVCEGWNLPNPETFSLQNADSTNFYITEKNRNNIKNGSILRLTTSAAQMAQQLHERIQSSSMDMKLDALKDLANSSRDITFAQEFINLDGISLLTQMVESGTERYQKLQKIMKPCFGDLLSFTLTAFVELMDHGIVSWDTFSVAFIKKIASYVCKAAMDTAVLQRSLAILESMVLNSQDLYQKVAQEITIGQLIPHLQGTDQDIQTYTIAVINALFLKAPEEKRQFDEDSVNILDCPLTVSNVIRSNKPINDEMAHQLYVLQVLTFNLLEDRMMTKMDPQDQAQRDIIFELRRIAFDVECDSNNSGSIEKRKSMYTRDYKKLGFINHVNPAVDFTQIPPGMLALDNMLYFARHHQDAYIRIVLENSSREDKHECPFGRSSIELTKMLCEILKVGELPSENCHDFHPMFFTHDRSFEEFFCICIQLLNKTWKEMRATSEDFNKVMQVVKEQITRALTIKPNSLDQFKSRLQNLSYTEILKLRQSERMNQEDFQSRPILELREKIQPAILELIKQQRLNRLCEGTCFRKISSRRRQDKFWYCRLSPNHKVLHYGDLEESPQGEVPHDSLQDKLPVADIKAVVTGKDCPHMKEKGALKQNKELLELAFSVLYESDEYLNFIAPDKHEYCVWTDGLNALLGKEMTSEFTRSDMDTLLNMEMKLRLLDLENIQIPEVPPPIPKEPSNYDFVYDCN</sequence>
<dbReference type="Ensembl" id="ENSCCRT00020094658.1">
    <property type="protein sequence ID" value="ENSCCRP00020086527.1"/>
    <property type="gene ID" value="ENSCCRG00020037620.1"/>
</dbReference>
<dbReference type="InterPro" id="IPR011989">
    <property type="entry name" value="ARM-like"/>
</dbReference>
<dbReference type="InterPro" id="IPR001849">
    <property type="entry name" value="PH_domain"/>
</dbReference>
<evidence type="ECO:0000256" key="7">
    <source>
        <dbReference type="ARBA" id="ARBA00023036"/>
    </source>
</evidence>
<dbReference type="GO" id="GO:0005737">
    <property type="term" value="C:cytoplasm"/>
    <property type="evidence" value="ECO:0007669"/>
    <property type="project" value="UniProtKB-SubCell"/>
</dbReference>
<dbReference type="AlphaFoldDB" id="A0A8C2IWU9"/>
<dbReference type="GO" id="GO:0032045">
    <property type="term" value="C:guanyl-nucleotide exchange factor complex"/>
    <property type="evidence" value="ECO:0007669"/>
    <property type="project" value="TreeGrafter"/>
</dbReference>
<evidence type="ECO:0000256" key="4">
    <source>
        <dbReference type="ARBA" id="ARBA00022553"/>
    </source>
</evidence>
<dbReference type="PROSITE" id="PS51335">
    <property type="entry name" value="ELMO"/>
    <property type="match status" value="1"/>
</dbReference>
<dbReference type="InterPro" id="IPR016024">
    <property type="entry name" value="ARM-type_fold"/>
</dbReference>
<feature type="domain" description="ELMO" evidence="10">
    <location>
        <begin position="318"/>
        <end position="490"/>
    </location>
</feature>
<keyword evidence="4" id="KW-0597">Phosphoprotein</keyword>
<evidence type="ECO:0000256" key="3">
    <source>
        <dbReference type="ARBA" id="ARBA00022490"/>
    </source>
</evidence>
<dbReference type="InterPro" id="IPR050868">
    <property type="entry name" value="ELMO_domain-containing"/>
</dbReference>
<dbReference type="GO" id="GO:0017124">
    <property type="term" value="F:SH3 domain binding"/>
    <property type="evidence" value="ECO:0007669"/>
    <property type="project" value="UniProtKB-KW"/>
</dbReference>
<evidence type="ECO:0000259" key="10">
    <source>
        <dbReference type="PROSITE" id="PS51335"/>
    </source>
</evidence>
<dbReference type="SUPFAM" id="SSF48371">
    <property type="entry name" value="ARM repeat"/>
    <property type="match status" value="1"/>
</dbReference>
<dbReference type="Proteomes" id="UP000694701">
    <property type="component" value="Unplaced"/>
</dbReference>
<keyword evidence="3" id="KW-0963">Cytoplasm</keyword>
<keyword evidence="7" id="KW-0729">SH3-binding</keyword>
<dbReference type="Pfam" id="PF04727">
    <property type="entry name" value="ELMO_CED12"/>
    <property type="match status" value="1"/>
</dbReference>
<keyword evidence="8" id="KW-0472">Membrane</keyword>
<dbReference type="FunFam" id="2.30.29.30:FF:000053">
    <property type="entry name" value="Engulfment and cell motility protein 1"/>
    <property type="match status" value="1"/>
</dbReference>
<dbReference type="Gene3D" id="1.25.10.10">
    <property type="entry name" value="Leucine-rich Repeat Variant"/>
    <property type="match status" value="1"/>
</dbReference>
<keyword evidence="5" id="KW-0053">Apoptosis</keyword>
<accession>A0A8C2IWU9</accession>
<organism evidence="11 12">
    <name type="scientific">Cyprinus carpio</name>
    <name type="common">Common carp</name>
    <dbReference type="NCBI Taxonomy" id="7962"/>
    <lineage>
        <taxon>Eukaryota</taxon>
        <taxon>Metazoa</taxon>
        <taxon>Chordata</taxon>
        <taxon>Craniata</taxon>
        <taxon>Vertebrata</taxon>
        <taxon>Euteleostomi</taxon>
        <taxon>Actinopterygii</taxon>
        <taxon>Neopterygii</taxon>
        <taxon>Teleostei</taxon>
        <taxon>Ostariophysi</taxon>
        <taxon>Cypriniformes</taxon>
        <taxon>Cyprinidae</taxon>
        <taxon>Cyprininae</taxon>
        <taxon>Cyprinus</taxon>
    </lineage>
</organism>
<evidence type="ECO:0000256" key="6">
    <source>
        <dbReference type="ARBA" id="ARBA00022907"/>
    </source>
</evidence>
<dbReference type="PANTHER" id="PTHR12771:SF23">
    <property type="entry name" value="ENGULFMENT AND CELL MOTILITY PROTEIN 1"/>
    <property type="match status" value="1"/>
</dbReference>
<dbReference type="PANTHER" id="PTHR12771">
    <property type="entry name" value="ENGULFMENT AND CELL MOTILITY"/>
    <property type="match status" value="1"/>
</dbReference>
<evidence type="ECO:0000256" key="8">
    <source>
        <dbReference type="ARBA" id="ARBA00023136"/>
    </source>
</evidence>
<dbReference type="InterPro" id="IPR011993">
    <property type="entry name" value="PH-like_dom_sf"/>
</dbReference>
<dbReference type="Pfam" id="PF16457">
    <property type="entry name" value="PH_12"/>
    <property type="match status" value="1"/>
</dbReference>
<dbReference type="InterPro" id="IPR006816">
    <property type="entry name" value="ELMO_dom"/>
</dbReference>
<reference evidence="11" key="1">
    <citation type="submission" date="2025-08" db="UniProtKB">
        <authorList>
            <consortium name="Ensembl"/>
        </authorList>
    </citation>
    <scope>IDENTIFICATION</scope>
</reference>
<name>A0A8C2IWU9_CYPCA</name>